<evidence type="ECO:0000313" key="3">
    <source>
        <dbReference type="Proteomes" id="UP000676386"/>
    </source>
</evidence>
<gene>
    <name evidence="2" type="ORF">KE626_12895</name>
</gene>
<keyword evidence="3" id="KW-1185">Reference proteome</keyword>
<name>A0ABS5IZ06_9BACT</name>
<feature type="compositionally biased region" description="Basic and acidic residues" evidence="1">
    <location>
        <begin position="59"/>
        <end position="70"/>
    </location>
</feature>
<protein>
    <submittedName>
        <fullName evidence="2">Uncharacterized protein</fullName>
    </submittedName>
</protein>
<accession>A0ABS5IZ06</accession>
<proteinExistence type="predicted"/>
<evidence type="ECO:0000256" key="1">
    <source>
        <dbReference type="SAM" id="MobiDB-lite"/>
    </source>
</evidence>
<sequence length="70" mass="7606">MKYKLIFAAVTAMAVTVIVVTGAIAQYPSKGQRKQVADTCKKTSTRTAAPAFKPIPKVDTTKRADRKHLS</sequence>
<feature type="region of interest" description="Disordered" evidence="1">
    <location>
        <begin position="41"/>
        <end position="70"/>
    </location>
</feature>
<dbReference type="Proteomes" id="UP000676386">
    <property type="component" value="Unassembled WGS sequence"/>
</dbReference>
<dbReference type="RefSeq" id="WP_211973313.1">
    <property type="nucleotide sequence ID" value="NZ_CBFHAM010000110.1"/>
</dbReference>
<organism evidence="2 3">
    <name type="scientific">Chitinophaga hostae</name>
    <dbReference type="NCBI Taxonomy" id="2831022"/>
    <lineage>
        <taxon>Bacteria</taxon>
        <taxon>Pseudomonadati</taxon>
        <taxon>Bacteroidota</taxon>
        <taxon>Chitinophagia</taxon>
        <taxon>Chitinophagales</taxon>
        <taxon>Chitinophagaceae</taxon>
        <taxon>Chitinophaga</taxon>
    </lineage>
</organism>
<reference evidence="2 3" key="1">
    <citation type="submission" date="2021-04" db="EMBL/GenBank/DDBJ databases">
        <title>Chitinophaga sp. nov., isolated from the rhizosphere soil.</title>
        <authorList>
            <person name="He S."/>
        </authorList>
    </citation>
    <scope>NUCLEOTIDE SEQUENCE [LARGE SCALE GENOMIC DNA]</scope>
    <source>
        <strain evidence="2 3">2R12</strain>
    </source>
</reference>
<dbReference type="EMBL" id="JAGTXB010000005">
    <property type="protein sequence ID" value="MBS0028208.1"/>
    <property type="molecule type" value="Genomic_DNA"/>
</dbReference>
<comment type="caution">
    <text evidence="2">The sequence shown here is derived from an EMBL/GenBank/DDBJ whole genome shotgun (WGS) entry which is preliminary data.</text>
</comment>
<evidence type="ECO:0000313" key="2">
    <source>
        <dbReference type="EMBL" id="MBS0028208.1"/>
    </source>
</evidence>